<dbReference type="Proteomes" id="UP000029024">
    <property type="component" value="Unassembled WGS sequence"/>
</dbReference>
<keyword evidence="1" id="KW-0812">Transmembrane</keyword>
<proteinExistence type="predicted"/>
<evidence type="ECO:0000256" key="1">
    <source>
        <dbReference type="SAM" id="Phobius"/>
    </source>
</evidence>
<keyword evidence="1" id="KW-1133">Transmembrane helix</keyword>
<organism evidence="2 3">
    <name type="scientific">Bifidobacterium longum subsp. suis</name>
    <dbReference type="NCBI Taxonomy" id="1695"/>
    <lineage>
        <taxon>Bacteria</taxon>
        <taxon>Bacillati</taxon>
        <taxon>Actinomycetota</taxon>
        <taxon>Actinomycetes</taxon>
        <taxon>Bifidobacteriales</taxon>
        <taxon>Bifidobacteriaceae</taxon>
        <taxon>Bifidobacterium</taxon>
    </lineage>
</organism>
<accession>A0A087BLW4</accession>
<dbReference type="RefSeq" id="WP_050494147.1">
    <property type="nucleotide sequence ID" value="NZ_JGZA01000006.1"/>
</dbReference>
<dbReference type="Gene3D" id="3.10.20.90">
    <property type="entry name" value="Phosphatidylinositol 3-kinase Catalytic Subunit, Chain A, domain 1"/>
    <property type="match status" value="1"/>
</dbReference>
<dbReference type="EMBL" id="JGZA01000006">
    <property type="protein sequence ID" value="KFI72014.1"/>
    <property type="molecule type" value="Genomic_DNA"/>
</dbReference>
<evidence type="ECO:0000313" key="3">
    <source>
        <dbReference type="Proteomes" id="UP000029024"/>
    </source>
</evidence>
<dbReference type="InterPro" id="IPR024962">
    <property type="entry name" value="YukD-like"/>
</dbReference>
<feature type="transmembrane region" description="Helical" evidence="1">
    <location>
        <begin position="109"/>
        <end position="131"/>
    </location>
</feature>
<protein>
    <submittedName>
        <fullName evidence="2">CD9/CD37/CD63 antigen</fullName>
    </submittedName>
</protein>
<name>A0A087BLW4_BIFLN</name>
<dbReference type="AlphaFoldDB" id="A0A087BLW4"/>
<comment type="caution">
    <text evidence="2">The sequence shown here is derived from an EMBL/GenBank/DDBJ whole genome shotgun (WGS) entry which is preliminary data.</text>
</comment>
<evidence type="ECO:0000313" key="2">
    <source>
        <dbReference type="EMBL" id="KFI72014.1"/>
    </source>
</evidence>
<feature type="transmembrane region" description="Helical" evidence="1">
    <location>
        <begin position="164"/>
        <end position="182"/>
    </location>
</feature>
<gene>
    <name evidence="2" type="ORF">BLSS_1699</name>
</gene>
<reference evidence="2 3" key="1">
    <citation type="submission" date="2014-03" db="EMBL/GenBank/DDBJ databases">
        <title>Genomics of Bifidobacteria.</title>
        <authorList>
            <person name="Ventura M."/>
            <person name="Milani C."/>
            <person name="Lugli G.A."/>
        </authorList>
    </citation>
    <scope>NUCLEOTIDE SEQUENCE [LARGE SCALE GENOMIC DNA]</scope>
    <source>
        <strain evidence="2 3">LMG 21814</strain>
    </source>
</reference>
<sequence>MAITVVYGKRSAKLNVPSTLPVAELLPDIAKKLGVFDPTLVYAGYRLTRDDETAINNPASLADQAIRDGERLKLEVNALGDQDIVYDDVVEAVADSVERSHRPWTSANTTVTTMVVSCVLLGVGAICLALAPLSIINAGVAGITAAALLAIATVLASRHMHRQALALSLVASLLAGVTGYHLMGSLFNPSFYGFPAVGIGAGLLLAGGISCLLLTVNRLYALIPVKQHQAGSPAMTPFASSHTQEHHWLYQ</sequence>
<feature type="transmembrane region" description="Helical" evidence="1">
    <location>
        <begin position="137"/>
        <end position="157"/>
    </location>
</feature>
<keyword evidence="1" id="KW-0472">Membrane</keyword>
<dbReference type="Pfam" id="PF08817">
    <property type="entry name" value="YukD"/>
    <property type="match status" value="1"/>
</dbReference>
<feature type="transmembrane region" description="Helical" evidence="1">
    <location>
        <begin position="194"/>
        <end position="216"/>
    </location>
</feature>